<dbReference type="EMBL" id="JXNT01000003">
    <property type="protein sequence ID" value="ODM20208.1"/>
    <property type="molecule type" value="Genomic_DNA"/>
</dbReference>
<gene>
    <name evidence="1" type="ORF">SI65_03261</name>
</gene>
<dbReference type="STRING" id="573508.A0A1E3BH35"/>
<dbReference type="VEuPathDB" id="FungiDB:SI65_03261"/>
<accession>A0A1E3BH35</accession>
<dbReference type="AlphaFoldDB" id="A0A1E3BH35"/>
<reference evidence="1 2" key="1">
    <citation type="journal article" date="2016" name="BMC Genomics">
        <title>Comparative genomic and transcriptomic analyses of the Fuzhuan brick tea-fermentation fungus Aspergillus cristatus.</title>
        <authorList>
            <person name="Ge Y."/>
            <person name="Wang Y."/>
            <person name="Liu Y."/>
            <person name="Tan Y."/>
            <person name="Ren X."/>
            <person name="Zhang X."/>
            <person name="Hyde K.D."/>
            <person name="Liu Y."/>
            <person name="Liu Z."/>
        </authorList>
    </citation>
    <scope>NUCLEOTIDE SEQUENCE [LARGE SCALE GENOMIC DNA]</scope>
    <source>
        <strain evidence="1 2">GZAAS20.1005</strain>
    </source>
</reference>
<organism evidence="1 2">
    <name type="scientific">Aspergillus cristatus</name>
    <name type="common">Chinese Fuzhuan brick tea-fermentation fungus</name>
    <name type="synonym">Eurotium cristatum</name>
    <dbReference type="NCBI Taxonomy" id="573508"/>
    <lineage>
        <taxon>Eukaryota</taxon>
        <taxon>Fungi</taxon>
        <taxon>Dikarya</taxon>
        <taxon>Ascomycota</taxon>
        <taxon>Pezizomycotina</taxon>
        <taxon>Eurotiomycetes</taxon>
        <taxon>Eurotiomycetidae</taxon>
        <taxon>Eurotiales</taxon>
        <taxon>Aspergillaceae</taxon>
        <taxon>Aspergillus</taxon>
        <taxon>Aspergillus subgen. Aspergillus</taxon>
    </lineage>
</organism>
<dbReference type="OrthoDB" id="5377405at2759"/>
<comment type="caution">
    <text evidence="1">The sequence shown here is derived from an EMBL/GenBank/DDBJ whole genome shotgun (WGS) entry which is preliminary data.</text>
</comment>
<evidence type="ECO:0000313" key="2">
    <source>
        <dbReference type="Proteomes" id="UP000094569"/>
    </source>
</evidence>
<proteinExistence type="predicted"/>
<name>A0A1E3BH35_ASPCR</name>
<evidence type="ECO:0000313" key="1">
    <source>
        <dbReference type="EMBL" id="ODM20208.1"/>
    </source>
</evidence>
<sequence>MEDSQFWYERVDELAAQGLLAPDAVLNALTRMIERDVLDEETELLYLRKALDSFGTEESGTKRLTQSAFLSFLESSGFLPPSMRDAGALVYRSLLYLSQYPFYRSIPEALTYDDLVRALAWILPERSRRIYDESYDTRSRSPADFRRQLFQSFATTQNGKSAVFNAEDARKRAERRAFDFTGADRPDTRRFAAMNYDDDGDEMFHDILDVLYGTQPKEIGWRAPPRDSFRPIARELAKDRRVHVHHLSIPQDEFRAVVKLLVTTYFGKPRVAVEQLADLDHVVECITRPVVQRPDIGITWDMFEQAAGNGMPMLMRGLQRFLGPLYRDPKDEDITIDPLQPGKVATWPVLAQLGSLGIFSPIFPYVHQHKHYNVMTTSVPASTLADDLDALPKAATVILLSGKNSQTGKKDVFGYYLPYVEYREQDPPFLFQLSNLQDAFRGNAPRPGRELNGGELVFGQRGNGAMLALQQDSKKAIVSHNVSGQHEPMYAATAWRGDWQVEVEVEDIELWIEPPLEESDEEEEEEQ</sequence>
<protein>
    <submittedName>
        <fullName evidence="1">Uncharacterized protein</fullName>
    </submittedName>
</protein>
<dbReference type="Proteomes" id="UP000094569">
    <property type="component" value="Unassembled WGS sequence"/>
</dbReference>
<keyword evidence="2" id="KW-1185">Reference proteome</keyword>